<dbReference type="EMBL" id="CAACVS010000068">
    <property type="protein sequence ID" value="VEU35761.1"/>
    <property type="molecule type" value="Genomic_DNA"/>
</dbReference>
<proteinExistence type="inferred from homology"/>
<dbReference type="Pfam" id="PF04117">
    <property type="entry name" value="Mpv17_PMP22"/>
    <property type="match status" value="1"/>
</dbReference>
<sequence length="315" mass="35464">MRMHYHRPFLFLQTLALVAIIVRGRVREADGLIQKPKVLQPGPSTAKWAANHPNRNSQKDKMAFPHVRPLGQRHRSDEVLPMRLSMAHNGDIVFRKNSAVPRNRVLLATALTVTLLKPRAILSLLANTLYNPYQNALVQNPLVTKVITGAILAVAGDAMAQASSGAGEGYEYDKRRALSFAVFDSCYRMFQHNMFPLVIRAGRGNFVGKLLPMLAPAAPAIEQTAIYQFLVVPCLYYPVFFAFTGFIQGLTVKQAVDRMKAQFFRCWRRNLMFWIPMQMVLFGLIAENWQIPFACLAGMVWSTILSKTAGNTKKR</sequence>
<evidence type="ECO:0000256" key="6">
    <source>
        <dbReference type="RuleBase" id="RU363053"/>
    </source>
</evidence>
<keyword evidence="5 6" id="KW-0472">Membrane</keyword>
<comment type="similarity">
    <text evidence="2 6">Belongs to the peroxisomal membrane protein PXMP2/4 family.</text>
</comment>
<gene>
    <name evidence="8" type="ORF">PSNMU_V1.4_AUG-EV-PASAV3_0025070</name>
</gene>
<evidence type="ECO:0000256" key="2">
    <source>
        <dbReference type="ARBA" id="ARBA00006824"/>
    </source>
</evidence>
<evidence type="ECO:0000313" key="8">
    <source>
        <dbReference type="EMBL" id="VEU35761.1"/>
    </source>
</evidence>
<name>A0A448Z141_9STRA</name>
<dbReference type="GO" id="GO:0016020">
    <property type="term" value="C:membrane"/>
    <property type="evidence" value="ECO:0007669"/>
    <property type="project" value="UniProtKB-SubCell"/>
</dbReference>
<keyword evidence="7" id="KW-0732">Signal</keyword>
<feature type="transmembrane region" description="Helical" evidence="6">
    <location>
        <begin position="225"/>
        <end position="247"/>
    </location>
</feature>
<feature type="transmembrane region" description="Helical" evidence="6">
    <location>
        <begin position="267"/>
        <end position="285"/>
    </location>
</feature>
<feature type="signal peptide" evidence="7">
    <location>
        <begin position="1"/>
        <end position="24"/>
    </location>
</feature>
<evidence type="ECO:0000313" key="9">
    <source>
        <dbReference type="Proteomes" id="UP000291116"/>
    </source>
</evidence>
<dbReference type="InterPro" id="IPR007248">
    <property type="entry name" value="Mpv17_PMP22"/>
</dbReference>
<evidence type="ECO:0000256" key="7">
    <source>
        <dbReference type="SAM" id="SignalP"/>
    </source>
</evidence>
<accession>A0A448Z141</accession>
<evidence type="ECO:0000256" key="1">
    <source>
        <dbReference type="ARBA" id="ARBA00004141"/>
    </source>
</evidence>
<dbReference type="GO" id="GO:0005737">
    <property type="term" value="C:cytoplasm"/>
    <property type="evidence" value="ECO:0007669"/>
    <property type="project" value="TreeGrafter"/>
</dbReference>
<evidence type="ECO:0000256" key="3">
    <source>
        <dbReference type="ARBA" id="ARBA00022692"/>
    </source>
</evidence>
<evidence type="ECO:0000256" key="4">
    <source>
        <dbReference type="ARBA" id="ARBA00022989"/>
    </source>
</evidence>
<keyword evidence="3 6" id="KW-0812">Transmembrane</keyword>
<dbReference type="Proteomes" id="UP000291116">
    <property type="component" value="Unassembled WGS sequence"/>
</dbReference>
<protein>
    <submittedName>
        <fullName evidence="8">Uncharacterized protein</fullName>
    </submittedName>
</protein>
<dbReference type="AlphaFoldDB" id="A0A448Z141"/>
<keyword evidence="9" id="KW-1185">Reference proteome</keyword>
<dbReference type="PANTHER" id="PTHR11266:SF17">
    <property type="entry name" value="PROTEIN MPV17"/>
    <property type="match status" value="1"/>
</dbReference>
<feature type="chain" id="PRO_5019558161" evidence="7">
    <location>
        <begin position="25"/>
        <end position="315"/>
    </location>
</feature>
<dbReference type="PANTHER" id="PTHR11266">
    <property type="entry name" value="PEROXISOMAL MEMBRANE PROTEIN 2, PXMP2 MPV17"/>
    <property type="match status" value="1"/>
</dbReference>
<evidence type="ECO:0000256" key="5">
    <source>
        <dbReference type="ARBA" id="ARBA00023136"/>
    </source>
</evidence>
<reference evidence="8 9" key="1">
    <citation type="submission" date="2019-01" db="EMBL/GenBank/DDBJ databases">
        <authorList>
            <person name="Ferrante I. M."/>
        </authorList>
    </citation>
    <scope>NUCLEOTIDE SEQUENCE [LARGE SCALE GENOMIC DNA]</scope>
    <source>
        <strain evidence="8 9">B856</strain>
    </source>
</reference>
<organism evidence="8 9">
    <name type="scientific">Pseudo-nitzschia multistriata</name>
    <dbReference type="NCBI Taxonomy" id="183589"/>
    <lineage>
        <taxon>Eukaryota</taxon>
        <taxon>Sar</taxon>
        <taxon>Stramenopiles</taxon>
        <taxon>Ochrophyta</taxon>
        <taxon>Bacillariophyta</taxon>
        <taxon>Bacillariophyceae</taxon>
        <taxon>Bacillariophycidae</taxon>
        <taxon>Bacillariales</taxon>
        <taxon>Bacillariaceae</taxon>
        <taxon>Pseudo-nitzschia</taxon>
    </lineage>
</organism>
<comment type="subcellular location">
    <subcellularLocation>
        <location evidence="1">Membrane</location>
        <topology evidence="1">Multi-pass membrane protein</topology>
    </subcellularLocation>
</comment>
<dbReference type="OrthoDB" id="46045at2759"/>
<keyword evidence="4 6" id="KW-1133">Transmembrane helix</keyword>